<protein>
    <submittedName>
        <fullName evidence="1">Uncharacterized protein</fullName>
    </submittedName>
</protein>
<dbReference type="AlphaFoldDB" id="X1AME1"/>
<accession>X1AME1</accession>
<name>X1AME1_9ZZZZ</name>
<gene>
    <name evidence="1" type="ORF">S01H4_18547</name>
</gene>
<reference evidence="1" key="1">
    <citation type="journal article" date="2014" name="Front. Microbiol.">
        <title>High frequency of phylogenetically diverse reductive dehalogenase-homologous genes in deep subseafloor sedimentary metagenomes.</title>
        <authorList>
            <person name="Kawai M."/>
            <person name="Futagami T."/>
            <person name="Toyoda A."/>
            <person name="Takaki Y."/>
            <person name="Nishi S."/>
            <person name="Hori S."/>
            <person name="Arai W."/>
            <person name="Tsubouchi T."/>
            <person name="Morono Y."/>
            <person name="Uchiyama I."/>
            <person name="Ito T."/>
            <person name="Fujiyama A."/>
            <person name="Inagaki F."/>
            <person name="Takami H."/>
        </authorList>
    </citation>
    <scope>NUCLEOTIDE SEQUENCE</scope>
    <source>
        <strain evidence="1">Expedition CK06-06</strain>
    </source>
</reference>
<sequence>MWTRSRFVNEYIPGLFAVAVDAYTKKRGESKWPKLFDIKTSKKKKEENAERTGLGLPVLKGEGGGVTYDTEIAGPKQAWVHVVYALAVRITEEAVDDNLYELGGGGQGDELKEIFTDLGESMEENLETLNARFLVNGNVATYHGTREATALALFHGTHYRIDGSTFSNKATSTDLTYSTFWTALVAAENQQNNCQYKNCPCKAMLKYRQESSMLRNMQQL</sequence>
<evidence type="ECO:0000313" key="1">
    <source>
        <dbReference type="EMBL" id="GAG70632.1"/>
    </source>
</evidence>
<proteinExistence type="predicted"/>
<feature type="non-terminal residue" evidence="1">
    <location>
        <position position="220"/>
    </location>
</feature>
<dbReference type="EMBL" id="BART01008229">
    <property type="protein sequence ID" value="GAG70632.1"/>
    <property type="molecule type" value="Genomic_DNA"/>
</dbReference>
<comment type="caution">
    <text evidence="1">The sequence shown here is derived from an EMBL/GenBank/DDBJ whole genome shotgun (WGS) entry which is preliminary data.</text>
</comment>
<organism evidence="1">
    <name type="scientific">marine sediment metagenome</name>
    <dbReference type="NCBI Taxonomy" id="412755"/>
    <lineage>
        <taxon>unclassified sequences</taxon>
        <taxon>metagenomes</taxon>
        <taxon>ecological metagenomes</taxon>
    </lineage>
</organism>